<name>A0AAU6V0N6_UNCXX</name>
<evidence type="ECO:0000313" key="1">
    <source>
        <dbReference type="EMBL" id="XAG79869.1"/>
    </source>
</evidence>
<sequence>MDPLSQLFAAYLEMVSNNITSAYVDAANTTVTAQTLTYKGTNIRFQHFLWQVKQESVCADIKQQATAYSKCTLQAKAMFTDLCNQLSSMKNLNPKGRSLSRMYCSASLNYKPVIAKIGEPTPKTWTSFLFNPKTGTAGKPVRQTEQQLKEKECNQLILKAMQDSSPELAKRRDKICAEAK</sequence>
<proteinExistence type="predicted"/>
<dbReference type="AlphaFoldDB" id="A0AAU6V0N6"/>
<dbReference type="EMBL" id="CP095354">
    <property type="protein sequence ID" value="XAG79869.1"/>
    <property type="molecule type" value="Genomic_DNA"/>
</dbReference>
<accession>A0AAU6V0N6</accession>
<organism evidence="1">
    <name type="scientific">bacterium 19NY03SH02</name>
    <dbReference type="NCBI Taxonomy" id="2920631"/>
    <lineage>
        <taxon>Bacteria</taxon>
    </lineage>
</organism>
<gene>
    <name evidence="1" type="ORF">MRN14_15575</name>
</gene>
<reference evidence="1" key="1">
    <citation type="submission" date="2022-03" db="EMBL/GenBank/DDBJ databases">
        <title>Sea Food Isolates.</title>
        <authorList>
            <person name="Li c."/>
        </authorList>
    </citation>
    <scope>NUCLEOTIDE SEQUENCE</scope>
    <source>
        <strain evidence="1">19NY03SH02</strain>
    </source>
</reference>
<protein>
    <submittedName>
        <fullName evidence="1">Uncharacterized protein</fullName>
    </submittedName>
</protein>